<dbReference type="InterPro" id="IPR051422">
    <property type="entry name" value="AlkB_tRNA_MeTrf/Diox"/>
</dbReference>
<dbReference type="PANTHER" id="PTHR13069:SF37">
    <property type="entry name" value="FIRE DANCER"/>
    <property type="match status" value="1"/>
</dbReference>
<dbReference type="SUPFAM" id="SSF53335">
    <property type="entry name" value="S-adenosyl-L-methionine-dependent methyltransferases"/>
    <property type="match status" value="1"/>
</dbReference>
<feature type="region of interest" description="Disordered" evidence="3">
    <location>
        <begin position="1016"/>
        <end position="1039"/>
    </location>
</feature>
<evidence type="ECO:0000256" key="2">
    <source>
        <dbReference type="ARBA" id="ARBA00022679"/>
    </source>
</evidence>
<evidence type="ECO:0000259" key="4">
    <source>
        <dbReference type="Pfam" id="PF08241"/>
    </source>
</evidence>
<dbReference type="GO" id="GO:0106335">
    <property type="term" value="F:tRNA (5-carboxymethyluridine(34)-5-O)-methyltransferase activity"/>
    <property type="evidence" value="ECO:0007669"/>
    <property type="project" value="TreeGrafter"/>
</dbReference>
<dbReference type="InterPro" id="IPR029063">
    <property type="entry name" value="SAM-dependent_MTases_sf"/>
</dbReference>
<feature type="region of interest" description="Disordered" evidence="3">
    <location>
        <begin position="432"/>
        <end position="460"/>
    </location>
</feature>
<dbReference type="GO" id="GO:0005634">
    <property type="term" value="C:nucleus"/>
    <property type="evidence" value="ECO:0007669"/>
    <property type="project" value="TreeGrafter"/>
</dbReference>
<feature type="compositionally biased region" description="Basic and acidic residues" evidence="3">
    <location>
        <begin position="558"/>
        <end position="569"/>
    </location>
</feature>
<feature type="region of interest" description="Disordered" evidence="3">
    <location>
        <begin position="1543"/>
        <end position="1573"/>
    </location>
</feature>
<feature type="region of interest" description="Disordered" evidence="3">
    <location>
        <begin position="1056"/>
        <end position="1107"/>
    </location>
</feature>
<feature type="region of interest" description="Disordered" evidence="3">
    <location>
        <begin position="860"/>
        <end position="897"/>
    </location>
</feature>
<feature type="compositionally biased region" description="Low complexity" evidence="3">
    <location>
        <begin position="1937"/>
        <end position="1950"/>
    </location>
</feature>
<feature type="compositionally biased region" description="Low complexity" evidence="3">
    <location>
        <begin position="574"/>
        <end position="587"/>
    </location>
</feature>
<feature type="compositionally biased region" description="Acidic residues" evidence="3">
    <location>
        <begin position="1903"/>
        <end position="1912"/>
    </location>
</feature>
<feature type="compositionally biased region" description="Acidic residues" evidence="3">
    <location>
        <begin position="1136"/>
        <end position="1149"/>
    </location>
</feature>
<proteinExistence type="predicted"/>
<feature type="compositionally biased region" description="Basic residues" evidence="3">
    <location>
        <begin position="1625"/>
        <end position="1635"/>
    </location>
</feature>
<dbReference type="InterPro" id="IPR013216">
    <property type="entry name" value="Methyltransf_11"/>
</dbReference>
<feature type="compositionally biased region" description="Polar residues" evidence="3">
    <location>
        <begin position="690"/>
        <end position="700"/>
    </location>
</feature>
<feature type="compositionally biased region" description="Basic residues" evidence="3">
    <location>
        <begin position="257"/>
        <end position="267"/>
    </location>
</feature>
<feature type="region of interest" description="Disordered" evidence="3">
    <location>
        <begin position="1"/>
        <end position="43"/>
    </location>
</feature>
<feature type="compositionally biased region" description="Low complexity" evidence="3">
    <location>
        <begin position="1402"/>
        <end position="1411"/>
    </location>
</feature>
<dbReference type="GO" id="GO:0008757">
    <property type="term" value="F:S-adenosylmethionine-dependent methyltransferase activity"/>
    <property type="evidence" value="ECO:0007669"/>
    <property type="project" value="InterPro"/>
</dbReference>
<feature type="region of interest" description="Disordered" evidence="3">
    <location>
        <begin position="1602"/>
        <end position="1636"/>
    </location>
</feature>
<feature type="region of interest" description="Disordered" evidence="3">
    <location>
        <begin position="1300"/>
        <end position="1335"/>
    </location>
</feature>
<evidence type="ECO:0000256" key="3">
    <source>
        <dbReference type="SAM" id="MobiDB-lite"/>
    </source>
</evidence>
<feature type="region of interest" description="Disordered" evidence="3">
    <location>
        <begin position="690"/>
        <end position="714"/>
    </location>
</feature>
<feature type="compositionally biased region" description="Low complexity" evidence="3">
    <location>
        <begin position="1020"/>
        <end position="1037"/>
    </location>
</feature>
<evidence type="ECO:0000313" key="5">
    <source>
        <dbReference type="EMBL" id="CDW42076.1"/>
    </source>
</evidence>
<dbReference type="CDD" id="cd02440">
    <property type="entry name" value="AdoMet_MTases"/>
    <property type="match status" value="1"/>
</dbReference>
<feature type="compositionally biased region" description="Basic and acidic residues" evidence="3">
    <location>
        <begin position="1817"/>
        <end position="1841"/>
    </location>
</feature>
<feature type="compositionally biased region" description="Basic and acidic residues" evidence="3">
    <location>
        <begin position="31"/>
        <end position="43"/>
    </location>
</feature>
<reference evidence="5" key="1">
    <citation type="submission" date="2014-05" db="EMBL/GenBank/DDBJ databases">
        <authorList>
            <person name="Chronopoulou M."/>
        </authorList>
    </citation>
    <scope>NUCLEOTIDE SEQUENCE</scope>
    <source>
        <tissue evidence="5">Whole organism</tissue>
    </source>
</reference>
<dbReference type="GO" id="GO:0030488">
    <property type="term" value="P:tRNA methylation"/>
    <property type="evidence" value="ECO:0007669"/>
    <property type="project" value="TreeGrafter"/>
</dbReference>
<feature type="compositionally biased region" description="Polar residues" evidence="3">
    <location>
        <begin position="1561"/>
        <end position="1570"/>
    </location>
</feature>
<feature type="region of interest" description="Disordered" evidence="3">
    <location>
        <begin position="247"/>
        <end position="273"/>
    </location>
</feature>
<dbReference type="Pfam" id="PF08241">
    <property type="entry name" value="Methyltransf_11"/>
    <property type="match status" value="1"/>
</dbReference>
<feature type="domain" description="Methyltransferase type 11" evidence="4">
    <location>
        <begin position="93"/>
        <end position="182"/>
    </location>
</feature>
<dbReference type="PANTHER" id="PTHR13069">
    <property type="entry name" value="ALKYLATED DNA REPAIR PROTEIN ALKB HOMOLOG 8"/>
    <property type="match status" value="1"/>
</dbReference>
<accession>A0A0K2UWK2</accession>
<feature type="region of interest" description="Disordered" evidence="3">
    <location>
        <begin position="558"/>
        <end position="587"/>
    </location>
</feature>
<feature type="compositionally biased region" description="Polar residues" evidence="3">
    <location>
        <begin position="1875"/>
        <end position="1884"/>
    </location>
</feature>
<dbReference type="FunFam" id="3.40.50.150:FF:000195">
    <property type="entry name" value="Methyltransferase domain containing protein"/>
    <property type="match status" value="1"/>
</dbReference>
<feature type="compositionally biased region" description="Low complexity" evidence="3">
    <location>
        <begin position="866"/>
        <end position="878"/>
    </location>
</feature>
<feature type="region of interest" description="Disordered" evidence="3">
    <location>
        <begin position="1724"/>
        <end position="1747"/>
    </location>
</feature>
<dbReference type="GO" id="GO:0005737">
    <property type="term" value="C:cytoplasm"/>
    <property type="evidence" value="ECO:0007669"/>
    <property type="project" value="TreeGrafter"/>
</dbReference>
<feature type="region of interest" description="Disordered" evidence="3">
    <location>
        <begin position="1127"/>
        <end position="1149"/>
    </location>
</feature>
<name>A0A0K2UWK2_LEPSM</name>
<feature type="region of interest" description="Disordered" evidence="3">
    <location>
        <begin position="1392"/>
        <end position="1411"/>
    </location>
</feature>
<sequence length="1999" mass="221823">MAFASPAVASATTSEEANAKKGNGRAQDSVYRSKEEEESNRLEREARSIAIEKAYVHDVYEHMSKYVSDSRFRTWPRVRQFLDELEFGSLVCDVGCGRGKYLGMNPNVFTVGSDRCRSLAQICREKDHEILHCDNLYLPFRDESLDAVLSIAVIHHVATAERRVRAIKELSRVLRVGGRLMISVWAMEQRHRKFESQDVLIPWHKPPPLTMHCGMERVVTTSGGASALSTCTTSEDDVNHYHAYSQGSDSGEWYQHRGSRRKNRNKGRSIDTSNIAHESAGFLAGQSSSDLSSPNESCYSFVRRAIQKFSTTKRHAMHEDSSLSYPQRFPWFNFDQMYKHTSEGGGPLSLLEDSHGLFNDDSSGESIGDLPIELRHLESHEDKPSSISVLDTNVSNKRNPLLATTGLSKMSKSLDFLHNKAVKRKAFSERANTFDSPPRPITRTLKGSSTIPTTVPNNMNNNFAQESQKDVNRVVMVVEDNNSVFEEVKETDGLLKDLKKSLSASLRSFDFSFKSGSLSSLSSGKSIVSNYSIKSDSGIGLNPSKRKFHHIKSRTWDSEPHLDEPRAYHCDYPSSTTTNTTSSASSLLSSTGGGGVITAASTSLPSSSSLLPMVSVSPALDKNKGVVESGKLMKAIKEVNESDLSENTTPVNSPGPLQILAHQAAVTSMKTSGKKHVLVKQKPSFYFPDTPSSELVSTNASKSESSFEDKSKSLEYDSDKTPCIASIEEIEEDEEVEKETTQSHSKQVSFEDIKEEVKSMPLLKSTPFLLALPPKGILKQRSLNDELFSKDRVEANIQVRKKLLSKQRSLPESKTRSLKDSVFALAKCNNKRFENLKNTLLRSQDDSECLKSANVLGGKSGNDVGSYPSKCPSSSSVSEDGQDKIHESKSTPVSPRNTTTIRRGFVRIFSNWSSTSTEDKRSSSVNYSVDDPSFTLKKGVTIQPLDVRGRDILDSATRRSLFQRRTHHRGAASPLSPQQLEALTKENVENLSPTLRRCCLDCSGGDLVVVERERKLSRGDNASDSSSKDGSIQSDTSLDSEDSCVSVIFIPPSSDNSNAVFKKQRSTSNSSESSESAHSGRVSPMSPGGTTRLSSPVKGNGKIGKFKSEEGSKDAIYILEQTRTLEKIDERHTESESEEMGNDKEDEEYASNADMCLKLPEKVIEVQKSIVPSRKASETKNLKMDDSEVKEIIHTLPKFFSHLEKKSFEMEDIPNETPIKNKNPNIATRPLGLRRGSVHTSSLKNKNSNLNYPIVRHHPLFAKQPKTGSNFSSLLAGKNVRIIRQRGEQALHCFEIFNPETDDLDSDTESSSSSSTTTDDDSNASVESVVSARDTAEKRRAISLEQNKPPTVIITDEDVDKVVDEVVISDKEESTTLEDEEFDEESAVVLEDDEEKMKDCSSTDSSEMSSELMERSERRRQSLLDLLDENLVILNSIGIAAPTADYISRREKALAKFESQNKLDICFESSEELQESGNISTNTDNNLGSNPLAKEELRSVSSINQRTTRKPLLFKAQSFDNPRPSLKLTSSCWITKSVDCETEEAPREPTLRKKPPMLRQASAQSDSSCGDTRLPNKLDIQHCHPESSSSILSCCSSDGSSSDVSGRISKTPSPNRGQIDILGKKAPRPQPKRPWMRSTSMIVEEKKSEAPIRSRRVSGSAVLPGIVDDDIMAQTESLLKDDGTISASKLYELDPRYEKTATGPPMSDTESICSFPYRRLEKQKLKSNRDDSMESSSTSAKSSVQHSDTSSLFSHRFSTISISSNVSSEVSFGNTSIVSGSSCYLASMSSADFDDRPGLVSSFSLSEADENEYLQNMEKEQTKNRMDTSRAKSVFRREENQQARWTHGTNESESTGRTKSDEDDSLVTTRLRLPTETSIETSIENPAYTLAQEEKLFRKMGDKEEDVDEDDQVSVPPKSGNNGKHPNAGIRPLSGASSQESLHSDSSQQQTQHRYYHVFREGELDHLINTYVENLHIINSYYDHSNWCIVAEKVNVWTI</sequence>
<evidence type="ECO:0000256" key="1">
    <source>
        <dbReference type="ARBA" id="ARBA00022603"/>
    </source>
</evidence>
<keyword evidence="2" id="KW-0808">Transferase</keyword>
<keyword evidence="1" id="KW-0489">Methyltransferase</keyword>
<feature type="compositionally biased region" description="Polar residues" evidence="3">
    <location>
        <begin position="1842"/>
        <end position="1853"/>
    </location>
</feature>
<feature type="region of interest" description="Disordered" evidence="3">
    <location>
        <begin position="1817"/>
        <end position="1887"/>
    </location>
</feature>
<dbReference type="GO" id="GO:0000049">
    <property type="term" value="F:tRNA binding"/>
    <property type="evidence" value="ECO:0007669"/>
    <property type="project" value="TreeGrafter"/>
</dbReference>
<feature type="compositionally biased region" description="Basic and acidic residues" evidence="3">
    <location>
        <begin position="705"/>
        <end position="714"/>
    </location>
</feature>
<protein>
    <recommendedName>
        <fullName evidence="4">Methyltransferase type 11 domain-containing protein</fullName>
    </recommendedName>
</protein>
<feature type="compositionally biased region" description="Polar residues" evidence="3">
    <location>
        <begin position="445"/>
        <end position="460"/>
    </location>
</feature>
<organism evidence="5">
    <name type="scientific">Lepeophtheirus salmonis</name>
    <name type="common">Salmon louse</name>
    <name type="synonym">Caligus salmonis</name>
    <dbReference type="NCBI Taxonomy" id="72036"/>
    <lineage>
        <taxon>Eukaryota</taxon>
        <taxon>Metazoa</taxon>
        <taxon>Ecdysozoa</taxon>
        <taxon>Arthropoda</taxon>
        <taxon>Crustacea</taxon>
        <taxon>Multicrustacea</taxon>
        <taxon>Hexanauplia</taxon>
        <taxon>Copepoda</taxon>
        <taxon>Siphonostomatoida</taxon>
        <taxon>Caligidae</taxon>
        <taxon>Lepeophtheirus</taxon>
    </lineage>
</organism>
<dbReference type="EMBL" id="HACA01024715">
    <property type="protein sequence ID" value="CDW42076.1"/>
    <property type="molecule type" value="Transcribed_RNA"/>
</dbReference>
<feature type="region of interest" description="Disordered" evidence="3">
    <location>
        <begin position="1902"/>
        <end position="1952"/>
    </location>
</feature>
<feature type="compositionally biased region" description="Low complexity" evidence="3">
    <location>
        <begin position="1734"/>
        <end position="1747"/>
    </location>
</feature>
<dbReference type="GO" id="GO:0002098">
    <property type="term" value="P:tRNA wobble uridine modification"/>
    <property type="evidence" value="ECO:0007669"/>
    <property type="project" value="TreeGrafter"/>
</dbReference>
<dbReference type="OrthoDB" id="271595at2759"/>
<dbReference type="Gene3D" id="3.40.50.150">
    <property type="entry name" value="Vaccinia Virus protein VP39"/>
    <property type="match status" value="2"/>
</dbReference>
<feature type="compositionally biased region" description="Low complexity" evidence="3">
    <location>
        <begin position="1066"/>
        <end position="1083"/>
    </location>
</feature>